<organism evidence="5 6">
    <name type="scientific">Hypnocyclicus thermotrophus</name>
    <dbReference type="NCBI Taxonomy" id="1627895"/>
    <lineage>
        <taxon>Bacteria</taxon>
        <taxon>Fusobacteriati</taxon>
        <taxon>Fusobacteriota</taxon>
        <taxon>Fusobacteriia</taxon>
        <taxon>Fusobacteriales</taxon>
        <taxon>Fusobacteriaceae</taxon>
        <taxon>Hypnocyclicus</taxon>
    </lineage>
</organism>
<dbReference type="SMART" id="SM00670">
    <property type="entry name" value="PINc"/>
    <property type="match status" value="1"/>
</dbReference>
<evidence type="ECO:0000256" key="3">
    <source>
        <dbReference type="ARBA" id="ARBA00046345"/>
    </source>
</evidence>
<dbReference type="InterPro" id="IPR003714">
    <property type="entry name" value="PhoH"/>
</dbReference>
<dbReference type="GO" id="GO:0005829">
    <property type="term" value="C:cytosol"/>
    <property type="evidence" value="ECO:0007669"/>
    <property type="project" value="TreeGrafter"/>
</dbReference>
<evidence type="ECO:0000256" key="1">
    <source>
        <dbReference type="ARBA" id="ARBA00022741"/>
    </source>
</evidence>
<dbReference type="InterPro" id="IPR051451">
    <property type="entry name" value="PhoH2-like"/>
</dbReference>
<dbReference type="Pfam" id="PF13638">
    <property type="entry name" value="PIN_4"/>
    <property type="match status" value="1"/>
</dbReference>
<dbReference type="AlphaFoldDB" id="A0AA46DZV2"/>
<evidence type="ECO:0000313" key="6">
    <source>
        <dbReference type="Proteomes" id="UP000294678"/>
    </source>
</evidence>
<keyword evidence="1" id="KW-0547">Nucleotide-binding</keyword>
<feature type="domain" description="PIN" evidence="4">
    <location>
        <begin position="3"/>
        <end position="127"/>
    </location>
</feature>
<proteinExistence type="inferred from homology"/>
<sequence>MSVTYIVDTNVIIKNPYFTGDFKECKIILPINVLEELDKIKSREGNSGFRARQFFRYFKSLEQKGNLLEGIKIENNVILQTILYEGDMTKLPSSFDKDYVDNKLLAIMLDERYKNCILLTNDISMRVKASSLGIKSEVLDLSDKHKLDDLYNGVIEKKVDIDIVKKFYQNGGITLNELEIKEMYPNQFFYGYTDYDYNKIIGYYDSNKNLIRKLHYENYSPYGISAKDIRQKFAFEALLNPKINFITITSKQGCGKTFLAVAAAMHHVIESGQYEKIVIGKNTSPIDKWSYQGFTTGDTEEKLLTHFGNYITTFENIQAARNKKNKNGIDILNALKNQNKLEVLDISSVLGSSFLNKIVIIDEAQSFDIHAMRSIITRIGENSKLILIGDIAQQTISRLDPDKSGLYAAVEWLKELPETAHITLNKVHRSEFVEKASKIFDENIFG</sequence>
<gene>
    <name evidence="5" type="ORF">EV215_0626</name>
</gene>
<dbReference type="SUPFAM" id="SSF88723">
    <property type="entry name" value="PIN domain-like"/>
    <property type="match status" value="1"/>
</dbReference>
<protein>
    <submittedName>
        <fullName evidence="5">PhoH-like ATPase</fullName>
    </submittedName>
</protein>
<dbReference type="InterPro" id="IPR029060">
    <property type="entry name" value="PIN-like_dom_sf"/>
</dbReference>
<evidence type="ECO:0000259" key="4">
    <source>
        <dbReference type="SMART" id="SM00670"/>
    </source>
</evidence>
<dbReference type="CDD" id="cd09883">
    <property type="entry name" value="PIN_VapC_PhoHL-ATPase"/>
    <property type="match status" value="1"/>
</dbReference>
<dbReference type="GO" id="GO:0005524">
    <property type="term" value="F:ATP binding"/>
    <property type="evidence" value="ECO:0007669"/>
    <property type="project" value="UniProtKB-KW"/>
</dbReference>
<dbReference type="Gene3D" id="3.40.50.300">
    <property type="entry name" value="P-loop containing nucleotide triphosphate hydrolases"/>
    <property type="match status" value="1"/>
</dbReference>
<dbReference type="EMBL" id="SOBG01000002">
    <property type="protein sequence ID" value="TDT71934.1"/>
    <property type="molecule type" value="Genomic_DNA"/>
</dbReference>
<keyword evidence="6" id="KW-1185">Reference proteome</keyword>
<dbReference type="RefSeq" id="WP_134112525.1">
    <property type="nucleotide sequence ID" value="NZ_SOBG01000002.1"/>
</dbReference>
<dbReference type="Gene3D" id="3.40.50.1010">
    <property type="entry name" value="5'-nuclease"/>
    <property type="match status" value="1"/>
</dbReference>
<comment type="similarity">
    <text evidence="3">In the N-terminal section; belongs to the PINc/VapC protein family.</text>
</comment>
<dbReference type="SUPFAM" id="SSF52540">
    <property type="entry name" value="P-loop containing nucleoside triphosphate hydrolases"/>
    <property type="match status" value="1"/>
</dbReference>
<dbReference type="Pfam" id="PF02562">
    <property type="entry name" value="PhoH"/>
    <property type="match status" value="1"/>
</dbReference>
<reference evidence="5 6" key="1">
    <citation type="submission" date="2019-03" db="EMBL/GenBank/DDBJ databases">
        <title>Genomic Encyclopedia of Type Strains, Phase IV (KMG-IV): sequencing the most valuable type-strain genomes for metagenomic binning, comparative biology and taxonomic classification.</title>
        <authorList>
            <person name="Goeker M."/>
        </authorList>
    </citation>
    <scope>NUCLEOTIDE SEQUENCE [LARGE SCALE GENOMIC DNA]</scope>
    <source>
        <strain evidence="5 6">DSM 100055</strain>
    </source>
</reference>
<dbReference type="InterPro" id="IPR027417">
    <property type="entry name" value="P-loop_NTPase"/>
</dbReference>
<keyword evidence="2" id="KW-0067">ATP-binding</keyword>
<comment type="caution">
    <text evidence="5">The sequence shown here is derived from an EMBL/GenBank/DDBJ whole genome shotgun (WGS) entry which is preliminary data.</text>
</comment>
<evidence type="ECO:0000313" key="5">
    <source>
        <dbReference type="EMBL" id="TDT71934.1"/>
    </source>
</evidence>
<evidence type="ECO:0000256" key="2">
    <source>
        <dbReference type="ARBA" id="ARBA00022840"/>
    </source>
</evidence>
<dbReference type="InterPro" id="IPR002716">
    <property type="entry name" value="PIN_dom"/>
</dbReference>
<dbReference type="Proteomes" id="UP000294678">
    <property type="component" value="Unassembled WGS sequence"/>
</dbReference>
<name>A0AA46DZV2_9FUSO</name>
<dbReference type="PANTHER" id="PTHR30473">
    <property type="entry name" value="PROTEIN PHOH"/>
    <property type="match status" value="1"/>
</dbReference>
<accession>A0AA46DZV2</accession>
<dbReference type="PANTHER" id="PTHR30473:SF2">
    <property type="entry name" value="PIN DOMAIN-CONTAINING PROTEIN"/>
    <property type="match status" value="1"/>
</dbReference>